<dbReference type="Pfam" id="PF24101">
    <property type="entry name" value="WHD_GTF3C1"/>
    <property type="match status" value="1"/>
</dbReference>
<dbReference type="GO" id="GO:0000127">
    <property type="term" value="C:transcription factor TFIIIC complex"/>
    <property type="evidence" value="ECO:0007669"/>
    <property type="project" value="InterPro"/>
</dbReference>
<feature type="region of interest" description="Disordered" evidence="6">
    <location>
        <begin position="867"/>
        <end position="893"/>
    </location>
</feature>
<keyword evidence="3" id="KW-0238">DNA-binding</keyword>
<sequence length="1461" mass="167664">MFANPKISANVINTFFLDHKAIIIDEIALNGLEGIGFDYLWKCVNKRLSCELTPKIKEKFWNFIVKSKSISFYSLPNPLPLVEIYDRFNIVNEEFGQLMDPTEYLDGPYEYCPIKNEHGSCSTYEKRKPIPTDTLEKPYEDVYKTHGNYLVMVASLEERWKALASHLPISTLSCLTSGQMTVGKTNLSKIINESKHLFYNRRHLQQLNLVKTQSITQIFMGKGMKTLMLRLPRFHQPLIKSQPKQGKIFDKIEYLKNQPNLCEINDEMIRKGLLTPSESKRLQKTVNIFKFDERETEVFSKSKKSKGTTKKKYISLQYISEESSNSDEEYSSPELKCQYKVGVSIIRQAYDCFLEAGLKGLTQIEIAQLLGVEFYTCRTICRIFKKRGLVREFLEDKGRQRTARYIAIAATNEIDMKFAAEKKKLLEYLHTNKRKSENIESNIEKKKAKLSKDSTDTSVDDISSRIIPVTLIDGIKNQNCGSLLDSSKKPTLRQLKFATGILKVVKEKKIVAGYQTLSTLVSQETGEPAMDTKSLKLFLQKLITDGQLKIYKLKISVFDKERYCINICPPSIMPDDPLLRTRYKELSIKAKHNYRKTRVNKVINRPMTTYTYPRYLKVQKLHEHIIKLTHFNTVECNLEPGFISLYDIIPEMTVECALGNITFVNAAYNVVNLKISDVVLEQKLKNAPENIRNMVLNSKSLHNSVRDCLKILAVLGLVQLIGDPTSKSAEQGNFANCVFYVNRRAKILDTTGVWPRANENSAVLENSYYFNTFDDVVSFWETVQKISVSTTIITGTQRCKYKIVYPIRRQQDVLDNDVGKRFGDGCGPCGFDSSIFMDLTRYWRSFANRNMSPRFLSIMRAQTKPEKNLKDKKKVRTRKVRSRASRSTAKTKTAVKEKIKRKNRSDPLVKWTKQDDKILTMLKVVVAIMGPVSGCITVRNNVAKLILTSRDPKKIASLCHRRSVHLENNPALLHEKLCVLNELRRRRSLIEKYDGLFKVLRLRHFGNFPKFIQEAKLHVMELLWISLQVAKIIPFIQRTPSVAANLEEFHSKYAINATSAHRCLSSYITTLDSDPTLAVLKEGIILTVMLSFYKEINAETSQQIYKIFKNYTEKYLRAAIEDLRKCGAISAKEKVFNSHLSKIHYNDIVQSSYKMSFVYKRRWQNRLLSKFCDSFAQIIDSEVPQNGIKGSSVINCLFFEMQACDLLDITSVTVPVIVGSAGSLIEEEKLNVIDIEAKFKLKSGTVGNFCVDVTVGDEVKIEDETSVIVDFVEGSGETGRTFKELQNSTGLDNDILREKLTELESANIIIRVGYFDNRVVHKKFVKTWLFQTDPDKYIVPAPWLNLSGEIQHKIFLNWLSTVMNKIFECPGSSIQFLCELFEFISMRNLTYLCTFLEKCGFVSIKCIRTSDVDLFSDDDSVQELVDYNPYESYECTLVFPMRDSLTKFTFLKNKLSETVDA</sequence>
<evidence type="ECO:0000256" key="3">
    <source>
        <dbReference type="ARBA" id="ARBA00023125"/>
    </source>
</evidence>
<comment type="subcellular location">
    <subcellularLocation>
        <location evidence="1">Nucleus</location>
    </subcellularLocation>
</comment>
<protein>
    <submittedName>
        <fullName evidence="9">Uncharacterized protein</fullName>
    </submittedName>
</protein>
<dbReference type="EMBL" id="FZQP02006822">
    <property type="protein sequence ID" value="VVD04017.1"/>
    <property type="molecule type" value="Genomic_DNA"/>
</dbReference>
<dbReference type="InterPro" id="IPR044210">
    <property type="entry name" value="Tfc3-like"/>
</dbReference>
<evidence type="ECO:0000256" key="6">
    <source>
        <dbReference type="SAM" id="MobiDB-lite"/>
    </source>
</evidence>
<keyword evidence="2" id="KW-0597">Phosphoprotein</keyword>
<dbReference type="GO" id="GO:0006384">
    <property type="term" value="P:transcription initiation at RNA polymerase III promoter"/>
    <property type="evidence" value="ECO:0007669"/>
    <property type="project" value="InterPro"/>
</dbReference>
<dbReference type="InterPro" id="IPR056467">
    <property type="entry name" value="eWH_GTF3C1"/>
</dbReference>
<evidence type="ECO:0000259" key="8">
    <source>
        <dbReference type="Pfam" id="PF24101"/>
    </source>
</evidence>
<evidence type="ECO:0000256" key="1">
    <source>
        <dbReference type="ARBA" id="ARBA00004123"/>
    </source>
</evidence>
<keyword evidence="5" id="KW-0539">Nucleus</keyword>
<organism evidence="9 10">
    <name type="scientific">Leptidea sinapis</name>
    <dbReference type="NCBI Taxonomy" id="189913"/>
    <lineage>
        <taxon>Eukaryota</taxon>
        <taxon>Metazoa</taxon>
        <taxon>Ecdysozoa</taxon>
        <taxon>Arthropoda</taxon>
        <taxon>Hexapoda</taxon>
        <taxon>Insecta</taxon>
        <taxon>Pterygota</taxon>
        <taxon>Neoptera</taxon>
        <taxon>Endopterygota</taxon>
        <taxon>Lepidoptera</taxon>
        <taxon>Glossata</taxon>
        <taxon>Ditrysia</taxon>
        <taxon>Papilionoidea</taxon>
        <taxon>Pieridae</taxon>
        <taxon>Dismorphiinae</taxon>
        <taxon>Leptidea</taxon>
    </lineage>
</organism>
<dbReference type="GO" id="GO:0003677">
    <property type="term" value="F:DNA binding"/>
    <property type="evidence" value="ECO:0007669"/>
    <property type="project" value="InterPro"/>
</dbReference>
<evidence type="ECO:0000259" key="7">
    <source>
        <dbReference type="Pfam" id="PF04182"/>
    </source>
</evidence>
<evidence type="ECO:0000256" key="5">
    <source>
        <dbReference type="ARBA" id="ARBA00023242"/>
    </source>
</evidence>
<evidence type="ECO:0000256" key="4">
    <source>
        <dbReference type="ARBA" id="ARBA00023163"/>
    </source>
</evidence>
<feature type="domain" description="GTF3C1 extended winged-helix" evidence="8">
    <location>
        <begin position="491"/>
        <end position="587"/>
    </location>
</feature>
<dbReference type="InterPro" id="IPR007309">
    <property type="entry name" value="TFIIIC_Bblock-bd"/>
</dbReference>
<name>A0A5E4R208_9NEOP</name>
<dbReference type="PANTHER" id="PTHR15180">
    <property type="entry name" value="GENERAL TRANSCRIPTION FACTOR 3C POLYPEPTIDE 1"/>
    <property type="match status" value="1"/>
</dbReference>
<proteinExistence type="predicted"/>
<keyword evidence="4" id="KW-0804">Transcription</keyword>
<evidence type="ECO:0000313" key="9">
    <source>
        <dbReference type="EMBL" id="VVD04017.1"/>
    </source>
</evidence>
<feature type="compositionally biased region" description="Basic residues" evidence="6">
    <location>
        <begin position="870"/>
        <end position="884"/>
    </location>
</feature>
<evidence type="ECO:0000256" key="2">
    <source>
        <dbReference type="ARBA" id="ARBA00022553"/>
    </source>
</evidence>
<reference evidence="9 10" key="1">
    <citation type="submission" date="2017-07" db="EMBL/GenBank/DDBJ databases">
        <authorList>
            <person name="Talla V."/>
            <person name="Backstrom N."/>
        </authorList>
    </citation>
    <scope>NUCLEOTIDE SEQUENCE [LARGE SCALE GENOMIC DNA]</scope>
</reference>
<dbReference type="GO" id="GO:0042791">
    <property type="term" value="P:5S class rRNA transcription by RNA polymerase III"/>
    <property type="evidence" value="ECO:0007669"/>
    <property type="project" value="TreeGrafter"/>
</dbReference>
<dbReference type="Proteomes" id="UP000324832">
    <property type="component" value="Unassembled WGS sequence"/>
</dbReference>
<feature type="domain" description="B-block binding subunit of TFIIIC" evidence="7">
    <location>
        <begin position="177"/>
        <end position="236"/>
    </location>
</feature>
<gene>
    <name evidence="9" type="ORF">LSINAPIS_LOCUS13882</name>
</gene>
<dbReference type="PANTHER" id="PTHR15180:SF1">
    <property type="entry name" value="GENERAL TRANSCRIPTION FACTOR 3C POLYPEPTIDE 1"/>
    <property type="match status" value="1"/>
</dbReference>
<keyword evidence="10" id="KW-1185">Reference proteome</keyword>
<accession>A0A5E4R208</accession>
<dbReference type="Pfam" id="PF04182">
    <property type="entry name" value="B-block_TFIIIC"/>
    <property type="match status" value="1"/>
</dbReference>
<evidence type="ECO:0000313" key="10">
    <source>
        <dbReference type="Proteomes" id="UP000324832"/>
    </source>
</evidence>